<proteinExistence type="predicted"/>
<dbReference type="OMA" id="DNYFAVM"/>
<reference evidence="4" key="6">
    <citation type="submission" date="2023-05" db="EMBL/GenBank/DDBJ databases">
        <title>Cataloging the Phylogenetic Diversity of Human Bladder Bacteria.</title>
        <authorList>
            <person name="Du J."/>
        </authorList>
    </citation>
    <scope>NUCLEOTIDE SEQUENCE</scope>
    <source>
        <strain evidence="4">UMB8703</strain>
    </source>
</reference>
<dbReference type="Proteomes" id="UP000256718">
    <property type="component" value="Unassembled WGS sequence"/>
</dbReference>
<evidence type="ECO:0000259" key="1">
    <source>
        <dbReference type="PROSITE" id="PS51819"/>
    </source>
</evidence>
<reference evidence="8 14" key="5">
    <citation type="submission" date="2018-12" db="EMBL/GenBank/DDBJ databases">
        <authorList>
            <consortium name="Pathogen Informatics"/>
        </authorList>
    </citation>
    <scope>NUCLEOTIDE SEQUENCE [LARGE SCALE GENOMIC DNA]</scope>
    <source>
        <strain evidence="8 14">NCTC8184</strain>
    </source>
</reference>
<dbReference type="Pfam" id="PF00903">
    <property type="entry name" value="Glyoxalase"/>
    <property type="match status" value="1"/>
</dbReference>
<evidence type="ECO:0000313" key="9">
    <source>
        <dbReference type="Proteomes" id="UP000035174"/>
    </source>
</evidence>
<dbReference type="EMBL" id="JASOIH010000002">
    <property type="protein sequence ID" value="MDK6899223.1"/>
    <property type="molecule type" value="Genomic_DNA"/>
</dbReference>
<dbReference type="RefSeq" id="WP_000625774.1">
    <property type="nucleotide sequence ID" value="NZ_AP018935.1"/>
</dbReference>
<dbReference type="EMBL" id="QHGZ01000236">
    <property type="protein sequence ID" value="RDY76440.1"/>
    <property type="molecule type" value="Genomic_DNA"/>
</dbReference>
<dbReference type="Proteomes" id="UP000035346">
    <property type="component" value="Unassembled WGS sequence"/>
</dbReference>
<dbReference type="SUPFAM" id="SSF54593">
    <property type="entry name" value="Glyoxalase/Bleomycin resistance protein/Dihydroxybiphenyl dioxygenase"/>
    <property type="match status" value="1"/>
</dbReference>
<evidence type="ECO:0000313" key="5">
    <source>
        <dbReference type="EMBL" id="OCM71898.1"/>
    </source>
</evidence>
<dbReference type="CDD" id="cd07263">
    <property type="entry name" value="VOC_like"/>
    <property type="match status" value="1"/>
</dbReference>
<reference evidence="6 13" key="3">
    <citation type="journal article" date="2018" name="Emerg. Microbes Infect.">
        <title>Phenotypic and molecular analysis of nontypeable Group B streptococci: identification of cps2a and hybrid cps2a/cps5 Group B streptococcal capsule gene clusters.</title>
        <authorList>
            <person name="Alhhazmi A."/>
            <person name="Tyrrell G.J."/>
        </authorList>
    </citation>
    <scope>NUCLEOTIDE SEQUENCE [LARGE SCALE GENOMIC DNA]</scope>
    <source>
        <strain evidence="6 13">PLGBS17</strain>
    </source>
</reference>
<dbReference type="KEGG" id="sagg:EN73_07580"/>
<evidence type="ECO:0000313" key="4">
    <source>
        <dbReference type="EMBL" id="MDK6899223.1"/>
    </source>
</evidence>
<organism evidence="7 12">
    <name type="scientific">Streptococcus agalactiae</name>
    <dbReference type="NCBI Taxonomy" id="1311"/>
    <lineage>
        <taxon>Bacteria</taxon>
        <taxon>Bacillati</taxon>
        <taxon>Bacillota</taxon>
        <taxon>Bacilli</taxon>
        <taxon>Lactobacillales</taxon>
        <taxon>Streptococcaceae</taxon>
        <taxon>Streptococcus</taxon>
    </lineage>
</organism>
<reference evidence="9 10" key="1">
    <citation type="journal article" date="2015" name="PLoS ONE">
        <title>Genomic analysis reveals the molecular basis for capsule loss in the group B streptococcus population.</title>
        <authorList>
            <consortium name="DEVANI Consortium"/>
            <person name="Rosini R."/>
            <person name="Campisi E."/>
            <person name="De Chiara M."/>
            <person name="Tettelin H."/>
            <person name="Rinaudo D."/>
            <person name="Toniolo C."/>
            <person name="Metruccio M."/>
            <person name="Guidotti S."/>
            <person name="Sorensen U.B."/>
            <person name="Kilian M."/>
            <person name="Ramirez M."/>
            <person name="Janulczyk R."/>
            <person name="Donati C."/>
            <person name="Grandi G."/>
            <person name="Margarit I."/>
        </authorList>
    </citation>
    <scope>NUCLEOTIDE SEQUENCE [LARGE SCALE GENOMIC DNA]</scope>
    <source>
        <strain evidence="3 10">DK-B-USS-215</strain>
        <strain evidence="2 9">ES-PW-063</strain>
    </source>
</reference>
<name>A0A075NC44_STRAG</name>
<dbReference type="Proteomes" id="UP000093122">
    <property type="component" value="Unassembled WGS sequence"/>
</dbReference>
<keyword evidence="6" id="KW-0560">Oxidoreductase</keyword>
<dbReference type="EMBL" id="LCVB01000008">
    <property type="protein sequence ID" value="KLJ31578.1"/>
    <property type="molecule type" value="Genomic_DNA"/>
</dbReference>
<dbReference type="GO" id="GO:0051213">
    <property type="term" value="F:dioxygenase activity"/>
    <property type="evidence" value="ECO:0007669"/>
    <property type="project" value="UniProtKB-KW"/>
</dbReference>
<reference evidence="5 11" key="2">
    <citation type="journal article" date="2016" name="Sci. Rep.">
        <title>Serotype IV Streptococcus agalactiae ST-452 has arisen from large genomic recombination events between CC23 and the hypervirulent CC17 lineages.</title>
        <authorList>
            <person name="Campisi E."/>
            <person name="Rinaudo C.D."/>
            <person name="Donati C."/>
            <person name="Barucco M."/>
            <person name="Torricelli G."/>
            <person name="Edwards M.S."/>
            <person name="Baker C.J."/>
            <person name="Margarit I."/>
            <person name="Rosini R."/>
        </authorList>
    </citation>
    <scope>NUCLEOTIDE SEQUENCE [LARGE SCALE GENOMIC DNA]</scope>
    <source>
        <strain evidence="5 11">CZ-PW-140</strain>
    </source>
</reference>
<dbReference type="Proteomes" id="UP000268870">
    <property type="component" value="Chromosome"/>
</dbReference>
<dbReference type="Proteomes" id="UP000254076">
    <property type="component" value="Unassembled WGS sequence"/>
</dbReference>
<dbReference type="KEGG" id="sage:EN72_08420"/>
<dbReference type="PANTHER" id="PTHR36437:SF2">
    <property type="entry name" value="GLYOXALASE_BLEOMYCIN RESISTANCE PROTEIN_DIOXYGENASE"/>
    <property type="match status" value="1"/>
</dbReference>
<dbReference type="InterPro" id="IPR029068">
    <property type="entry name" value="Glyas_Bleomycin-R_OHBP_Dase"/>
</dbReference>
<evidence type="ECO:0000313" key="2">
    <source>
        <dbReference type="EMBL" id="KLJ31578.1"/>
    </source>
</evidence>
<reference evidence="7 12" key="4">
    <citation type="submission" date="2018-06" db="EMBL/GenBank/DDBJ databases">
        <authorList>
            <consortium name="Pathogen Informatics"/>
            <person name="Doyle S."/>
        </authorList>
    </citation>
    <scope>NUCLEOTIDE SEQUENCE [LARGE SCALE GENOMIC DNA]</scope>
    <source>
        <strain evidence="7 12">NCTC8185</strain>
    </source>
</reference>
<accession>A0A075NC44</accession>
<evidence type="ECO:0000313" key="6">
    <source>
        <dbReference type="EMBL" id="RDY76440.1"/>
    </source>
</evidence>
<dbReference type="Proteomes" id="UP001230629">
    <property type="component" value="Unassembled WGS sequence"/>
</dbReference>
<feature type="domain" description="VOC" evidence="1">
    <location>
        <begin position="4"/>
        <end position="124"/>
    </location>
</feature>
<evidence type="ECO:0000313" key="7">
    <source>
        <dbReference type="EMBL" id="SUN14349.1"/>
    </source>
</evidence>
<gene>
    <name evidence="5" type="ORF">AX245_07385</name>
    <name evidence="6" type="ORF">C4618_12115</name>
    <name evidence="8" type="ORF">NCTC8184_00114</name>
    <name evidence="7" type="ORF">NCTC8185_01632</name>
    <name evidence="4" type="ORF">QP229_04345</name>
    <name evidence="3" type="ORF">WA04_00115</name>
    <name evidence="2" type="ORF">WA45_00715</name>
</gene>
<evidence type="ECO:0000313" key="3">
    <source>
        <dbReference type="EMBL" id="KLL46214.1"/>
    </source>
</evidence>
<dbReference type="EMBL" id="LR134265">
    <property type="protein sequence ID" value="VED64146.1"/>
    <property type="molecule type" value="Genomic_DNA"/>
</dbReference>
<dbReference type="EMBL" id="LBKL01000003">
    <property type="protein sequence ID" value="KLL46214.1"/>
    <property type="molecule type" value="Genomic_DNA"/>
</dbReference>
<dbReference type="EMBL" id="MAWT01000011">
    <property type="protein sequence ID" value="OCM71898.1"/>
    <property type="molecule type" value="Genomic_DNA"/>
</dbReference>
<evidence type="ECO:0000313" key="11">
    <source>
        <dbReference type="Proteomes" id="UP000093122"/>
    </source>
</evidence>
<keyword evidence="6" id="KW-0223">Dioxygenase</keyword>
<dbReference type="EMBL" id="UHEQ01000004">
    <property type="protein sequence ID" value="SUN14349.1"/>
    <property type="molecule type" value="Genomic_DNA"/>
</dbReference>
<evidence type="ECO:0000313" key="10">
    <source>
        <dbReference type="Proteomes" id="UP000035346"/>
    </source>
</evidence>
<sequence>MISSIGQVMLYVSNVEASADFWKNKVGFERVEKQTQGDYVTYIVAPKLDSEVSFVLHDKAIIAQMSPELDLATPSILFETTDIDSTYQELTANEVMTNPIVDMGSMRVFNFSDNDNNYFAIREVK</sequence>
<protein>
    <submittedName>
        <fullName evidence="2 7">Glyoxalase</fullName>
    </submittedName>
    <submittedName>
        <fullName evidence="6">Glyoxalase/bleomycin resistance/extradiol dioxygenase family protein</fullName>
    </submittedName>
    <submittedName>
        <fullName evidence="4">VOC family protein</fullName>
    </submittedName>
</protein>
<dbReference type="PANTHER" id="PTHR36437">
    <property type="entry name" value="GLYOXALASE/BLEOMYCIN RESISTANCE PROTEIN/DIOXYGENASE"/>
    <property type="match status" value="1"/>
</dbReference>
<evidence type="ECO:0000313" key="13">
    <source>
        <dbReference type="Proteomes" id="UP000256718"/>
    </source>
</evidence>
<dbReference type="PROSITE" id="PS51819">
    <property type="entry name" value="VOC"/>
    <property type="match status" value="1"/>
</dbReference>
<dbReference type="Gene3D" id="3.10.180.10">
    <property type="entry name" value="2,3-Dihydroxybiphenyl 1,2-Dioxygenase, domain 1"/>
    <property type="match status" value="1"/>
</dbReference>
<dbReference type="AlphaFoldDB" id="A0A075NC44"/>
<evidence type="ECO:0000313" key="8">
    <source>
        <dbReference type="EMBL" id="VED64146.1"/>
    </source>
</evidence>
<dbReference type="Proteomes" id="UP000035174">
    <property type="component" value="Unassembled WGS sequence"/>
</dbReference>
<evidence type="ECO:0000313" key="14">
    <source>
        <dbReference type="Proteomes" id="UP000268870"/>
    </source>
</evidence>
<dbReference type="InterPro" id="IPR004360">
    <property type="entry name" value="Glyas_Fos-R_dOase_dom"/>
</dbReference>
<dbReference type="InterPro" id="IPR037523">
    <property type="entry name" value="VOC_core"/>
</dbReference>
<evidence type="ECO:0000313" key="12">
    <source>
        <dbReference type="Proteomes" id="UP000254076"/>
    </source>
</evidence>